<dbReference type="EMBL" id="CP046051">
    <property type="protein sequence ID" value="QKN23233.1"/>
    <property type="molecule type" value="Genomic_DNA"/>
</dbReference>
<dbReference type="AlphaFoldDB" id="A0A859DSW0"/>
<keyword evidence="4" id="KW-0012">Acyltransferase</keyword>
<dbReference type="CDD" id="cd04301">
    <property type="entry name" value="NAT_SF"/>
    <property type="match status" value="1"/>
</dbReference>
<reference evidence="7" key="2">
    <citation type="journal article" date="2021" name="Appl. Environ. Microbiol.">
        <title>Adaptability of a Caproate-Producing Bacterium Contributes to Its Dominance in an Anaerobic Fermentation System.</title>
        <authorList>
            <person name="Wang H."/>
            <person name="Gu Y."/>
            <person name="Zhou W."/>
            <person name="Zhao D."/>
            <person name="Qiao Z."/>
            <person name="Zheng J."/>
            <person name="Gao J."/>
            <person name="Chen X."/>
            <person name="Ren C."/>
            <person name="Xu Y."/>
        </authorList>
    </citation>
    <scope>NUCLEOTIDE SEQUENCE</scope>
    <source>
        <strain evidence="7">JNU-WLY1368</strain>
    </source>
</reference>
<dbReference type="PANTHER" id="PTHR43420">
    <property type="entry name" value="ACETYLTRANSFERASE"/>
    <property type="match status" value="1"/>
</dbReference>
<dbReference type="NCBIfam" id="TIGR01575">
    <property type="entry name" value="rimI"/>
    <property type="match status" value="1"/>
</dbReference>
<dbReference type="InterPro" id="IPR016181">
    <property type="entry name" value="Acyl_CoA_acyltransferase"/>
</dbReference>
<evidence type="ECO:0000313" key="7">
    <source>
        <dbReference type="EMBL" id="QKO30085.1"/>
    </source>
</evidence>
<dbReference type="Pfam" id="PF00583">
    <property type="entry name" value="Acetyltransf_1"/>
    <property type="match status" value="1"/>
</dbReference>
<reference evidence="7" key="3">
    <citation type="journal article" date="2022" name="Int. J. Syst. Evol. Microbiol.">
        <title>Caproicibacterium lactatifermentans sp. nov., isolated from pit clay used for the production of Chinese strong aroma-type liquor.</title>
        <authorList>
            <person name="Wang H."/>
            <person name="Gu Y."/>
            <person name="Zhao D."/>
            <person name="Qiao Z."/>
            <person name="Zheng J."/>
            <person name="Gao J."/>
            <person name="Ren C."/>
            <person name="Xu Y."/>
        </authorList>
    </citation>
    <scope>NUCLEOTIDE SEQUENCE</scope>
    <source>
        <strain evidence="7">JNU-WLY1368</strain>
    </source>
</reference>
<sequence length="160" mass="17871">MSILLKIVPMAEIHIAALAEIERLCFSAPWTEEGLRAELVCSTAVFQVALLEGIPVGYGGMHFVCGEGYIDNIAVLPSARRQGVGRRLVQTLLSYAESQNGAFVTLEVRESNLPALTLYRSLGFLPVGRRPHFYTHPEEAALLLTRRFLPKRPYFEGRNR</sequence>
<dbReference type="PANTHER" id="PTHR43420:SF44">
    <property type="entry name" value="ACETYLTRANSFERASE YPEA"/>
    <property type="match status" value="1"/>
</dbReference>
<dbReference type="Proteomes" id="UP000509623">
    <property type="component" value="Chromosome"/>
</dbReference>
<gene>
    <name evidence="6" type="primary">rimI</name>
    <name evidence="6" type="ORF">GJQ69_01260</name>
    <name evidence="7" type="ORF">GKP14_03090</name>
</gene>
<dbReference type="InterPro" id="IPR006464">
    <property type="entry name" value="AcTrfase_RimI/Ard1"/>
</dbReference>
<dbReference type="SUPFAM" id="SSF55729">
    <property type="entry name" value="Acyl-CoA N-acyltransferases (Nat)"/>
    <property type="match status" value="1"/>
</dbReference>
<dbReference type="InterPro" id="IPR000182">
    <property type="entry name" value="GNAT_dom"/>
</dbReference>
<evidence type="ECO:0000256" key="4">
    <source>
        <dbReference type="ARBA" id="ARBA00023315"/>
    </source>
</evidence>
<dbReference type="Proteomes" id="UP000501316">
    <property type="component" value="Chromosome"/>
</dbReference>
<evidence type="ECO:0000256" key="2">
    <source>
        <dbReference type="ARBA" id="ARBA00022490"/>
    </source>
</evidence>
<dbReference type="KEGG" id="clf:GJQ69_01260"/>
<keyword evidence="3 6" id="KW-0808">Transferase</keyword>
<name>A0A859DSW0_9FIRM</name>
<dbReference type="RefSeq" id="WP_086036612.1">
    <property type="nucleotide sequence ID" value="NZ_CP046051.1"/>
</dbReference>
<evidence type="ECO:0000313" key="6">
    <source>
        <dbReference type="EMBL" id="QKN23233.1"/>
    </source>
</evidence>
<dbReference type="InterPro" id="IPR050680">
    <property type="entry name" value="YpeA/RimI_acetyltransf"/>
</dbReference>
<keyword evidence="2" id="KW-0963">Cytoplasm</keyword>
<organism evidence="6 8">
    <name type="scientific">Caproicibacterium lactatifermentans</name>
    <dbReference type="NCBI Taxonomy" id="2666138"/>
    <lineage>
        <taxon>Bacteria</taxon>
        <taxon>Bacillati</taxon>
        <taxon>Bacillota</taxon>
        <taxon>Clostridia</taxon>
        <taxon>Eubacteriales</taxon>
        <taxon>Oscillospiraceae</taxon>
        <taxon>Caproicibacterium</taxon>
    </lineage>
</organism>
<dbReference type="GO" id="GO:0008080">
    <property type="term" value="F:N-acetyltransferase activity"/>
    <property type="evidence" value="ECO:0007669"/>
    <property type="project" value="InterPro"/>
</dbReference>
<evidence type="ECO:0000259" key="5">
    <source>
        <dbReference type="PROSITE" id="PS51186"/>
    </source>
</evidence>
<evidence type="ECO:0000313" key="8">
    <source>
        <dbReference type="Proteomes" id="UP000501316"/>
    </source>
</evidence>
<keyword evidence="9" id="KW-1185">Reference proteome</keyword>
<evidence type="ECO:0000256" key="1">
    <source>
        <dbReference type="ARBA" id="ARBA00005395"/>
    </source>
</evidence>
<reference evidence="8 9" key="1">
    <citation type="submission" date="2019-11" db="EMBL/GenBank/DDBJ databases">
        <authorList>
            <person name="Ren C."/>
            <person name="Wang H."/>
            <person name="Xu Y."/>
        </authorList>
    </citation>
    <scope>NUCLEOTIDE SEQUENCE [LARGE SCALE GENOMIC DNA]</scope>
    <source>
        <strain evidence="9">JNU-WLY1368</strain>
        <strain evidence="6 8">LBM 19010</strain>
    </source>
</reference>
<protein>
    <submittedName>
        <fullName evidence="6">Ribosomal-protein-alanine N-acetyltransferase</fullName>
    </submittedName>
</protein>
<evidence type="ECO:0000313" key="9">
    <source>
        <dbReference type="Proteomes" id="UP000509623"/>
    </source>
</evidence>
<feature type="domain" description="N-acetyltransferase" evidence="5">
    <location>
        <begin position="5"/>
        <end position="149"/>
    </location>
</feature>
<dbReference type="EMBL" id="CP046161">
    <property type="protein sequence ID" value="QKO30085.1"/>
    <property type="molecule type" value="Genomic_DNA"/>
</dbReference>
<dbReference type="Gene3D" id="3.40.630.30">
    <property type="match status" value="1"/>
</dbReference>
<evidence type="ECO:0000256" key="3">
    <source>
        <dbReference type="ARBA" id="ARBA00022679"/>
    </source>
</evidence>
<accession>A0A859DSW0</accession>
<dbReference type="PROSITE" id="PS51186">
    <property type="entry name" value="GNAT"/>
    <property type="match status" value="1"/>
</dbReference>
<proteinExistence type="inferred from homology"/>
<comment type="similarity">
    <text evidence="1">Belongs to the acetyltransferase family. RimI subfamily.</text>
</comment>